<feature type="compositionally biased region" description="Polar residues" evidence="1">
    <location>
        <begin position="337"/>
        <end position="346"/>
    </location>
</feature>
<evidence type="ECO:0000256" key="1">
    <source>
        <dbReference type="SAM" id="MobiDB-lite"/>
    </source>
</evidence>
<feature type="region of interest" description="Disordered" evidence="1">
    <location>
        <begin position="337"/>
        <end position="363"/>
    </location>
</feature>
<feature type="compositionally biased region" description="Polar residues" evidence="1">
    <location>
        <begin position="204"/>
        <end position="215"/>
    </location>
</feature>
<feature type="compositionally biased region" description="Polar residues" evidence="1">
    <location>
        <begin position="251"/>
        <end position="261"/>
    </location>
</feature>
<sequence>MSRARSLKQPRAGVPGTCPAGKVYYKCQTNGFDGCCTQDPCDELGPVPCVDDIVAPTSSSSVTADDSDSTTMGTTTTEPPTSIKTSTAVASPMSTDASTTDTSTTSAETTTLITSIMSTTDAAGLPTATTHTVLGPAPTSEAQNAEDDGPSSYNKTKVAGLSIGATIAGIFVLVVLFLLIRRQRIKMRQASIRGSTPFDEKSLMDQTQSSRGTDNGENDVFGPFGGRAASPRKTSPEKQLYAELDSKDTQRSASRGSSTKKPGSKTRDSVQPTPVTPLTPPSQSTSLFPAGQYKPPSPLRPMNHPRVLRPGHHHDAQLSLQHELGRAQYQRDISGSSNLSATTSERGNQHAMHWLQFDNDNNR</sequence>
<feature type="compositionally biased region" description="Low complexity" evidence="1">
    <location>
        <begin position="57"/>
        <end position="87"/>
    </location>
</feature>
<feature type="transmembrane region" description="Helical" evidence="2">
    <location>
        <begin position="158"/>
        <end position="180"/>
    </location>
</feature>
<feature type="region of interest" description="Disordered" evidence="1">
    <location>
        <begin position="197"/>
        <end position="311"/>
    </location>
</feature>
<keyword evidence="2" id="KW-1133">Transmembrane helix</keyword>
<feature type="region of interest" description="Disordered" evidence="1">
    <location>
        <begin position="57"/>
        <end position="107"/>
    </location>
</feature>
<name>A0AAI8VZJ0_9PEZI</name>
<accession>A0AAI8VZJ0</accession>
<dbReference type="Proteomes" id="UP001295740">
    <property type="component" value="Unassembled WGS sequence"/>
</dbReference>
<keyword evidence="4" id="KW-1185">Reference proteome</keyword>
<evidence type="ECO:0000256" key="2">
    <source>
        <dbReference type="SAM" id="Phobius"/>
    </source>
</evidence>
<comment type="caution">
    <text evidence="3">The sequence shown here is derived from an EMBL/GenBank/DDBJ whole genome shotgun (WGS) entry which is preliminary data.</text>
</comment>
<evidence type="ECO:0000313" key="3">
    <source>
        <dbReference type="EMBL" id="CAJ2513318.1"/>
    </source>
</evidence>
<gene>
    <name evidence="3" type="ORF">KHLLAP_LOCUS13786</name>
</gene>
<keyword evidence="2" id="KW-0812">Transmembrane</keyword>
<organism evidence="3 4">
    <name type="scientific">Anthostomella pinea</name>
    <dbReference type="NCBI Taxonomy" id="933095"/>
    <lineage>
        <taxon>Eukaryota</taxon>
        <taxon>Fungi</taxon>
        <taxon>Dikarya</taxon>
        <taxon>Ascomycota</taxon>
        <taxon>Pezizomycotina</taxon>
        <taxon>Sordariomycetes</taxon>
        <taxon>Xylariomycetidae</taxon>
        <taxon>Xylariales</taxon>
        <taxon>Xylariaceae</taxon>
        <taxon>Anthostomella</taxon>
    </lineage>
</organism>
<proteinExistence type="predicted"/>
<feature type="compositionally biased region" description="Low complexity" evidence="1">
    <location>
        <begin position="94"/>
        <end position="107"/>
    </location>
</feature>
<evidence type="ECO:0000313" key="4">
    <source>
        <dbReference type="Proteomes" id="UP001295740"/>
    </source>
</evidence>
<feature type="region of interest" description="Disordered" evidence="1">
    <location>
        <begin position="127"/>
        <end position="151"/>
    </location>
</feature>
<protein>
    <submittedName>
        <fullName evidence="3">Uu.00g014370.m01.CDS01</fullName>
    </submittedName>
</protein>
<keyword evidence="2" id="KW-0472">Membrane</keyword>
<dbReference type="EMBL" id="CAUWAG010000020">
    <property type="protein sequence ID" value="CAJ2513318.1"/>
    <property type="molecule type" value="Genomic_DNA"/>
</dbReference>
<reference evidence="3" key="1">
    <citation type="submission" date="2023-10" db="EMBL/GenBank/DDBJ databases">
        <authorList>
            <person name="Hackl T."/>
        </authorList>
    </citation>
    <scope>NUCLEOTIDE SEQUENCE</scope>
</reference>
<dbReference type="AlphaFoldDB" id="A0AAI8VZJ0"/>